<gene>
    <name evidence="10" type="ORF">NCTC10976_00508</name>
</gene>
<evidence type="ECO:0000259" key="9">
    <source>
        <dbReference type="PROSITE" id="PS51935"/>
    </source>
</evidence>
<keyword evidence="6" id="KW-0862">Zinc</keyword>
<keyword evidence="2" id="KW-0645">Protease</keyword>
<dbReference type="Gene3D" id="3.40.140.10">
    <property type="entry name" value="Cytidine Deaminase, domain 2"/>
    <property type="match status" value="1"/>
</dbReference>
<dbReference type="PROSITE" id="PS51935">
    <property type="entry name" value="NLPC_P60"/>
    <property type="match status" value="1"/>
</dbReference>
<evidence type="ECO:0000259" key="8">
    <source>
        <dbReference type="PROSITE" id="PS50249"/>
    </source>
</evidence>
<feature type="domain" description="MPN" evidence="8">
    <location>
        <begin position="1"/>
        <end position="133"/>
    </location>
</feature>
<evidence type="ECO:0000256" key="3">
    <source>
        <dbReference type="ARBA" id="ARBA00022723"/>
    </source>
</evidence>
<feature type="domain" description="NlpC/P60" evidence="9">
    <location>
        <begin position="90"/>
        <end position="229"/>
    </location>
</feature>
<dbReference type="InterPro" id="IPR037518">
    <property type="entry name" value="MPN"/>
</dbReference>
<protein>
    <submittedName>
        <fullName evidence="10">Tail assembly protein</fullName>
    </submittedName>
</protein>
<keyword evidence="7" id="KW-0482">Metalloprotease</keyword>
<accession>A0A448TXR6</accession>
<dbReference type="GO" id="GO:0006508">
    <property type="term" value="P:proteolysis"/>
    <property type="evidence" value="ECO:0007669"/>
    <property type="project" value="UniProtKB-KW"/>
</dbReference>
<dbReference type="Pfam" id="PF14464">
    <property type="entry name" value="Prok-JAB"/>
    <property type="match status" value="1"/>
</dbReference>
<dbReference type="RefSeq" id="WP_017357781.1">
    <property type="nucleotide sequence ID" value="NZ_CP031869.1"/>
</dbReference>
<dbReference type="Gene3D" id="3.90.1720.10">
    <property type="entry name" value="endopeptidase domain like (from Nostoc punctiforme)"/>
    <property type="match status" value="1"/>
</dbReference>
<dbReference type="SUPFAM" id="SSF102712">
    <property type="entry name" value="JAB1/MPN domain"/>
    <property type="match status" value="1"/>
</dbReference>
<evidence type="ECO:0000256" key="5">
    <source>
        <dbReference type="ARBA" id="ARBA00022807"/>
    </source>
</evidence>
<dbReference type="CDD" id="cd08073">
    <property type="entry name" value="MPN_NLPC_P60"/>
    <property type="match status" value="1"/>
</dbReference>
<evidence type="ECO:0000313" key="10">
    <source>
        <dbReference type="EMBL" id="VEJ16422.1"/>
    </source>
</evidence>
<evidence type="ECO:0000256" key="2">
    <source>
        <dbReference type="ARBA" id="ARBA00022670"/>
    </source>
</evidence>
<dbReference type="GO" id="GO:0008270">
    <property type="term" value="F:zinc ion binding"/>
    <property type="evidence" value="ECO:0007669"/>
    <property type="project" value="TreeGrafter"/>
</dbReference>
<evidence type="ECO:0000256" key="7">
    <source>
        <dbReference type="ARBA" id="ARBA00023049"/>
    </source>
</evidence>
<sequence>MITAQLKIEILAHAKKSEPQESCGFVVSGQDEFFYYPCENMADDPENFFEIAPEAYIQAESLGEIVAIVHSHPKGEPVLSIADRQMQDLSQLDWWLVCNDELYIFPKVKPLVGREFIHGTTDCYSIYKDFYYLAGLDMDEFKRQDYWWESGENLYLGNIEGQGFERLSEDTELQVGDVILMQVGANVPNHAAIYIGDQMVLHHSPKRLSKRDLYDGYWFKHTHSIWRYKQWLKLDFTVALNNLARSLS</sequence>
<evidence type="ECO:0000256" key="1">
    <source>
        <dbReference type="ARBA" id="ARBA00007074"/>
    </source>
</evidence>
<evidence type="ECO:0000313" key="11">
    <source>
        <dbReference type="Proteomes" id="UP000275510"/>
    </source>
</evidence>
<keyword evidence="5" id="KW-0788">Thiol protease</keyword>
<evidence type="ECO:0000256" key="4">
    <source>
        <dbReference type="ARBA" id="ARBA00022801"/>
    </source>
</evidence>
<comment type="similarity">
    <text evidence="1">Belongs to the peptidase C40 family.</text>
</comment>
<dbReference type="GO" id="GO:0008235">
    <property type="term" value="F:metalloexopeptidase activity"/>
    <property type="evidence" value="ECO:0007669"/>
    <property type="project" value="TreeGrafter"/>
</dbReference>
<proteinExistence type="inferred from homology"/>
<name>A0A448TXR6_ACTPL</name>
<evidence type="ECO:0000256" key="6">
    <source>
        <dbReference type="ARBA" id="ARBA00022833"/>
    </source>
</evidence>
<keyword evidence="4" id="KW-0378">Hydrolase</keyword>
<dbReference type="InterPro" id="IPR038765">
    <property type="entry name" value="Papain-like_cys_pep_sf"/>
</dbReference>
<reference evidence="10 11" key="1">
    <citation type="submission" date="2018-12" db="EMBL/GenBank/DDBJ databases">
        <authorList>
            <consortium name="Pathogen Informatics"/>
        </authorList>
    </citation>
    <scope>NUCLEOTIDE SEQUENCE [LARGE SCALE GENOMIC DNA]</scope>
    <source>
        <strain evidence="10 11">NCTC10976</strain>
    </source>
</reference>
<dbReference type="InterPro" id="IPR051929">
    <property type="entry name" value="VirAsm_ModProt"/>
</dbReference>
<dbReference type="InterPro" id="IPR028090">
    <property type="entry name" value="JAB_dom_prok"/>
</dbReference>
<dbReference type="SUPFAM" id="SSF54001">
    <property type="entry name" value="Cysteine proteinases"/>
    <property type="match status" value="1"/>
</dbReference>
<keyword evidence="3" id="KW-0479">Metal-binding</keyword>
<dbReference type="GO" id="GO:0008234">
    <property type="term" value="F:cysteine-type peptidase activity"/>
    <property type="evidence" value="ECO:0007669"/>
    <property type="project" value="UniProtKB-KW"/>
</dbReference>
<dbReference type="InterPro" id="IPR000064">
    <property type="entry name" value="NLP_P60_dom"/>
</dbReference>
<organism evidence="10 11">
    <name type="scientific">Actinobacillus pleuropneumoniae</name>
    <name type="common">Haemophilus pleuropneumoniae</name>
    <dbReference type="NCBI Taxonomy" id="715"/>
    <lineage>
        <taxon>Bacteria</taxon>
        <taxon>Pseudomonadati</taxon>
        <taxon>Pseudomonadota</taxon>
        <taxon>Gammaproteobacteria</taxon>
        <taxon>Pasteurellales</taxon>
        <taxon>Pasteurellaceae</taxon>
        <taxon>Actinobacillus</taxon>
    </lineage>
</organism>
<dbReference type="PROSITE" id="PS50249">
    <property type="entry name" value="MPN"/>
    <property type="match status" value="1"/>
</dbReference>
<dbReference type="PANTHER" id="PTHR34858">
    <property type="entry name" value="CYSO-CYSTEINE PEPTIDASE"/>
    <property type="match status" value="1"/>
</dbReference>
<dbReference type="EMBL" id="LR134515">
    <property type="protein sequence ID" value="VEJ16422.1"/>
    <property type="molecule type" value="Genomic_DNA"/>
</dbReference>
<dbReference type="Proteomes" id="UP000275510">
    <property type="component" value="Chromosome"/>
</dbReference>
<dbReference type="PANTHER" id="PTHR34858:SF1">
    <property type="entry name" value="CYSO-CYSTEINE PEPTIDASE"/>
    <property type="match status" value="1"/>
</dbReference>
<dbReference type="Pfam" id="PF00877">
    <property type="entry name" value="NLPC_P60"/>
    <property type="match status" value="1"/>
</dbReference>
<dbReference type="AlphaFoldDB" id="A0A448TXR6"/>